<proteinExistence type="predicted"/>
<comment type="caution">
    <text evidence="1">The sequence shown here is derived from an EMBL/GenBank/DDBJ whole genome shotgun (WGS) entry which is preliminary data.</text>
</comment>
<dbReference type="EMBL" id="JABFAA010000012">
    <property type="protein sequence ID" value="MBA0697379.1"/>
    <property type="molecule type" value="Genomic_DNA"/>
</dbReference>
<name>A0A7J8YED8_GOSAI</name>
<sequence>MDEILASKTVIHSTISSPFAAETHADL</sequence>
<evidence type="ECO:0000313" key="1">
    <source>
        <dbReference type="EMBL" id="MBA0697379.1"/>
    </source>
</evidence>
<protein>
    <submittedName>
        <fullName evidence="1">Uncharacterized protein</fullName>
    </submittedName>
</protein>
<evidence type="ECO:0000313" key="2">
    <source>
        <dbReference type="Proteomes" id="UP000593577"/>
    </source>
</evidence>
<reference evidence="1 2" key="1">
    <citation type="journal article" date="2019" name="Genome Biol. Evol.">
        <title>Insights into the evolution of the New World diploid cottons (Gossypium, subgenus Houzingenia) based on genome sequencing.</title>
        <authorList>
            <person name="Grover C.E."/>
            <person name="Arick M.A. 2nd"/>
            <person name="Thrash A."/>
            <person name="Conover J.L."/>
            <person name="Sanders W.S."/>
            <person name="Peterson D.G."/>
            <person name="Frelichowski J.E."/>
            <person name="Scheffler J.A."/>
            <person name="Scheffler B.E."/>
            <person name="Wendel J.F."/>
        </authorList>
    </citation>
    <scope>NUCLEOTIDE SEQUENCE [LARGE SCALE GENOMIC DNA]</scope>
    <source>
        <strain evidence="1">185</strain>
        <tissue evidence="1">Leaf</tissue>
    </source>
</reference>
<accession>A0A7J8YED8</accession>
<organism evidence="1 2">
    <name type="scientific">Gossypium aridum</name>
    <name type="common">American cotton</name>
    <name type="synonym">Erioxylum aridum</name>
    <dbReference type="NCBI Taxonomy" id="34290"/>
    <lineage>
        <taxon>Eukaryota</taxon>
        <taxon>Viridiplantae</taxon>
        <taxon>Streptophyta</taxon>
        <taxon>Embryophyta</taxon>
        <taxon>Tracheophyta</taxon>
        <taxon>Spermatophyta</taxon>
        <taxon>Magnoliopsida</taxon>
        <taxon>eudicotyledons</taxon>
        <taxon>Gunneridae</taxon>
        <taxon>Pentapetalae</taxon>
        <taxon>rosids</taxon>
        <taxon>malvids</taxon>
        <taxon>Malvales</taxon>
        <taxon>Malvaceae</taxon>
        <taxon>Malvoideae</taxon>
        <taxon>Gossypium</taxon>
    </lineage>
</organism>
<dbReference type="AlphaFoldDB" id="A0A7J8YED8"/>
<dbReference type="Proteomes" id="UP000593577">
    <property type="component" value="Unassembled WGS sequence"/>
</dbReference>
<gene>
    <name evidence="1" type="ORF">Goari_020920</name>
</gene>
<keyword evidence="2" id="KW-1185">Reference proteome</keyword>